<dbReference type="InterPro" id="IPR011263">
    <property type="entry name" value="DNA-dir_RNA_pol_RpoA/D/Rpb3"/>
</dbReference>
<gene>
    <name evidence="8" type="ORF">CLODIP_2_CD01523</name>
</gene>
<dbReference type="GO" id="GO:0005666">
    <property type="term" value="C:RNA polymerase III complex"/>
    <property type="evidence" value="ECO:0007669"/>
    <property type="project" value="TreeGrafter"/>
</dbReference>
<dbReference type="Gene3D" id="2.170.120.12">
    <property type="entry name" value="DNA-directed RNA polymerase, insert domain"/>
    <property type="match status" value="1"/>
</dbReference>
<proteinExistence type="inferred from homology"/>
<dbReference type="OrthoDB" id="270173at2759"/>
<evidence type="ECO:0000256" key="2">
    <source>
        <dbReference type="ARBA" id="ARBA00022083"/>
    </source>
</evidence>
<evidence type="ECO:0000256" key="3">
    <source>
        <dbReference type="ARBA" id="ARBA00022478"/>
    </source>
</evidence>
<dbReference type="PANTHER" id="PTHR11800:SF13">
    <property type="entry name" value="DNA-DIRECTED RNA POLYMERASES I AND III SUBUNIT RPAC1"/>
    <property type="match status" value="1"/>
</dbReference>
<dbReference type="CDD" id="cd07032">
    <property type="entry name" value="RNAP_I_II_AC40"/>
    <property type="match status" value="1"/>
</dbReference>
<dbReference type="InterPro" id="IPR011262">
    <property type="entry name" value="DNA-dir_RNA_pol_insert"/>
</dbReference>
<evidence type="ECO:0000313" key="8">
    <source>
        <dbReference type="EMBL" id="CAB3366255.1"/>
    </source>
</evidence>
<accession>A0A8S1CD02</accession>
<dbReference type="InterPro" id="IPR022842">
    <property type="entry name" value="RNAP_Rpo3/Rpb3/RPAC1"/>
</dbReference>
<dbReference type="SMART" id="SM00662">
    <property type="entry name" value="RPOLD"/>
    <property type="match status" value="1"/>
</dbReference>
<organism evidence="8 9">
    <name type="scientific">Cloeon dipterum</name>
    <dbReference type="NCBI Taxonomy" id="197152"/>
    <lineage>
        <taxon>Eukaryota</taxon>
        <taxon>Metazoa</taxon>
        <taxon>Ecdysozoa</taxon>
        <taxon>Arthropoda</taxon>
        <taxon>Hexapoda</taxon>
        <taxon>Insecta</taxon>
        <taxon>Pterygota</taxon>
        <taxon>Palaeoptera</taxon>
        <taxon>Ephemeroptera</taxon>
        <taxon>Pisciforma</taxon>
        <taxon>Baetidae</taxon>
        <taxon>Cloeon</taxon>
    </lineage>
</organism>
<evidence type="ECO:0000256" key="5">
    <source>
        <dbReference type="ARBA" id="ARBA00023242"/>
    </source>
</evidence>
<feature type="domain" description="DNA-directed RNA polymerase RpoA/D/Rpb3-type" evidence="7">
    <location>
        <begin position="42"/>
        <end position="320"/>
    </location>
</feature>
<dbReference type="Pfam" id="PF01193">
    <property type="entry name" value="RNA_pol_L"/>
    <property type="match status" value="1"/>
</dbReference>
<dbReference type="FunFam" id="2.170.120.12:FF:000003">
    <property type="entry name" value="Dna-directed rna polymerases i and iii subunit"/>
    <property type="match status" value="1"/>
</dbReference>
<keyword evidence="4" id="KW-0804">Transcription</keyword>
<comment type="similarity">
    <text evidence="6">Belongs to the archaeal Rpo3/eukaryotic RPB3 RNA polymerase subunit family.</text>
</comment>
<dbReference type="Pfam" id="PF01000">
    <property type="entry name" value="RNA_pol_A_bac"/>
    <property type="match status" value="1"/>
</dbReference>
<keyword evidence="5" id="KW-0539">Nucleus</keyword>
<dbReference type="InterPro" id="IPR050518">
    <property type="entry name" value="Rpo3/RPB3_RNA_Pol_subunit"/>
</dbReference>
<dbReference type="PANTHER" id="PTHR11800">
    <property type="entry name" value="DNA-DIRECTED RNA POLYMERASE"/>
    <property type="match status" value="1"/>
</dbReference>
<dbReference type="GO" id="GO:0005736">
    <property type="term" value="C:RNA polymerase I complex"/>
    <property type="evidence" value="ECO:0007669"/>
    <property type="project" value="TreeGrafter"/>
</dbReference>
<dbReference type="NCBIfam" id="NF001988">
    <property type="entry name" value="PRK00783.1"/>
    <property type="match status" value="1"/>
</dbReference>
<name>A0A8S1CD02_9INSE</name>
<dbReference type="InterPro" id="IPR036603">
    <property type="entry name" value="RBP11-like"/>
</dbReference>
<comment type="subcellular location">
    <subcellularLocation>
        <location evidence="1">Nucleus</location>
    </subcellularLocation>
</comment>
<evidence type="ECO:0000313" key="9">
    <source>
        <dbReference type="Proteomes" id="UP000494165"/>
    </source>
</evidence>
<evidence type="ECO:0000256" key="1">
    <source>
        <dbReference type="ARBA" id="ARBA00004123"/>
    </source>
</evidence>
<protein>
    <recommendedName>
        <fullName evidence="2">DNA-directed RNA polymerases I and III subunit RPAC1</fullName>
    </recommendedName>
</protein>
<keyword evidence="3" id="KW-0240">DNA-directed RNA polymerase</keyword>
<evidence type="ECO:0000259" key="7">
    <source>
        <dbReference type="SMART" id="SM00662"/>
    </source>
</evidence>
<dbReference type="Proteomes" id="UP000494165">
    <property type="component" value="Unassembled WGS sequence"/>
</dbReference>
<comment type="caution">
    <text evidence="8">The sequence shown here is derived from an EMBL/GenBank/DDBJ whole genome shotgun (WGS) entry which is preliminary data.</text>
</comment>
<evidence type="ECO:0000256" key="6">
    <source>
        <dbReference type="ARBA" id="ARBA00025804"/>
    </source>
</evidence>
<evidence type="ECO:0000256" key="4">
    <source>
        <dbReference type="ARBA" id="ARBA00023163"/>
    </source>
</evidence>
<dbReference type="Gene3D" id="3.30.1360.10">
    <property type="entry name" value="RNA polymerase, RBP11-like subunit"/>
    <property type="match status" value="1"/>
</dbReference>
<dbReference type="GO" id="GO:0006351">
    <property type="term" value="P:DNA-templated transcription"/>
    <property type="evidence" value="ECO:0007669"/>
    <property type="project" value="InterPro"/>
</dbReference>
<dbReference type="SUPFAM" id="SSF55257">
    <property type="entry name" value="RBP11-like subunits of RNA polymerase"/>
    <property type="match status" value="1"/>
</dbReference>
<dbReference type="GO" id="GO:0003899">
    <property type="term" value="F:DNA-directed RNA polymerase activity"/>
    <property type="evidence" value="ECO:0007669"/>
    <property type="project" value="InterPro"/>
</dbReference>
<dbReference type="InterPro" id="IPR033901">
    <property type="entry name" value="RNAPI/III_AC40"/>
</dbReference>
<dbReference type="EMBL" id="CADEPI010000024">
    <property type="protein sequence ID" value="CAB3366255.1"/>
    <property type="molecule type" value="Genomic_DNA"/>
</dbReference>
<dbReference type="InterPro" id="IPR036643">
    <property type="entry name" value="RNApol_insert_sf"/>
</dbReference>
<keyword evidence="9" id="KW-1185">Reference proteome</keyword>
<dbReference type="AlphaFoldDB" id="A0A8S1CD02"/>
<dbReference type="HAMAP" id="MF_00320">
    <property type="entry name" value="RNApol_arch_Rpo3"/>
    <property type="match status" value="1"/>
</dbReference>
<dbReference type="SUPFAM" id="SSF56553">
    <property type="entry name" value="Insert subdomain of RNA polymerase alpha subunit"/>
    <property type="match status" value="1"/>
</dbReference>
<sequence>MDRNYILTESGPVRAPSMPTKWSFNTFKEMFDIKIVFKDDMEMEFDVIGVEPSLANAFRRILLSEVPSIAIKEVHMYMNTSVIQDEVLCHRIGLIPLKANPRNFEMQQEGAPPSEHDTLEFELRIKCTKNNSAPAKTTELADLYKNHMVYSKSIKWLPMGDQDKMFSASDVGPVFDDILIAKMRPGQEIEMKMLAGKGCGKDHAKFSPVCTASYRLLPTIELTREIDGDAAYRLQKSFSPGVIDVVQRGGKPVAVVKNARYDNGSRNHMLHSDFASFVKVGRVPDHYIFTIESVGAIEPEELFLEAVDVLKAKCTNLLAELNKNS</sequence>
<reference evidence="8 9" key="1">
    <citation type="submission" date="2020-04" db="EMBL/GenBank/DDBJ databases">
        <authorList>
            <person name="Alioto T."/>
            <person name="Alioto T."/>
            <person name="Gomez Garrido J."/>
        </authorList>
    </citation>
    <scope>NUCLEOTIDE SEQUENCE [LARGE SCALE GENOMIC DNA]</scope>
</reference>
<dbReference type="GO" id="GO:0046983">
    <property type="term" value="F:protein dimerization activity"/>
    <property type="evidence" value="ECO:0007669"/>
    <property type="project" value="InterPro"/>
</dbReference>